<dbReference type="PANTHER" id="PTHR47188:SF1">
    <property type="entry name" value="PROTEIN TAR1"/>
    <property type="match status" value="1"/>
</dbReference>
<protein>
    <submittedName>
        <fullName evidence="1">Uncharacterized protein</fullName>
    </submittedName>
</protein>
<dbReference type="OrthoDB" id="8092968at2759"/>
<evidence type="ECO:0000313" key="1">
    <source>
        <dbReference type="EMBL" id="OEU06059.1"/>
    </source>
</evidence>
<gene>
    <name evidence="2" type="ORF">FRACYDRAFT_192071</name>
    <name evidence="3" type="ORF">FRACYDRAFT_192142</name>
    <name evidence="1" type="ORF">FRACYDRAFT_202769</name>
</gene>
<reference evidence="1 4" key="1">
    <citation type="submission" date="2016-09" db="EMBL/GenBank/DDBJ databases">
        <title>Extensive genetic diversity and differential bi-allelic expression allows diatom success in the polar Southern Ocean.</title>
        <authorList>
            <consortium name="DOE Joint Genome Institute"/>
            <person name="Mock T."/>
            <person name="Otillar R.P."/>
            <person name="Strauss J."/>
            <person name="Dupont C."/>
            <person name="Frickenhaus S."/>
            <person name="Maumus F."/>
            <person name="Mcmullan M."/>
            <person name="Sanges R."/>
            <person name="Schmutz J."/>
            <person name="Toseland A."/>
            <person name="Valas R."/>
            <person name="Veluchamy A."/>
            <person name="Ward B.J."/>
            <person name="Allen A."/>
            <person name="Barry K."/>
            <person name="Falciatore A."/>
            <person name="Ferrante M."/>
            <person name="Fortunato A.E."/>
            <person name="Gloeckner G."/>
            <person name="Gruber A."/>
            <person name="Hipkin R."/>
            <person name="Janech M."/>
            <person name="Kroth P."/>
            <person name="Leese F."/>
            <person name="Lindquist E."/>
            <person name="Lyon B.R."/>
            <person name="Martin J."/>
            <person name="Mayer C."/>
            <person name="Parker M."/>
            <person name="Quesneville H."/>
            <person name="Raymond J."/>
            <person name="Uhlig C."/>
            <person name="Valentin K.U."/>
            <person name="Worden A.Z."/>
            <person name="Armbrust E.V."/>
            <person name="Bowler C."/>
            <person name="Green B."/>
            <person name="Moulton V."/>
            <person name="Van Oosterhout C."/>
            <person name="Grigoriev I."/>
        </authorList>
    </citation>
    <scope>NUCLEOTIDE SEQUENCE [LARGE SCALE GENOMIC DNA]</scope>
    <source>
        <strain evidence="1 4">CCMP1102</strain>
    </source>
</reference>
<dbReference type="KEGG" id="fcy:FRACYDRAFT_192071"/>
<dbReference type="EMBL" id="KV784430">
    <property type="protein sequence ID" value="OEU06059.1"/>
    <property type="molecule type" value="Genomic_DNA"/>
</dbReference>
<evidence type="ECO:0000313" key="3">
    <source>
        <dbReference type="EMBL" id="OEU11667.1"/>
    </source>
</evidence>
<dbReference type="AlphaFoldDB" id="A0A1E7EJI1"/>
<evidence type="ECO:0000313" key="4">
    <source>
        <dbReference type="Proteomes" id="UP000095751"/>
    </source>
</evidence>
<dbReference type="KEGG" id="fcy:FRACYDRAFT_202769"/>
<proteinExistence type="predicted"/>
<accession>A0A1E7EJI1</accession>
<dbReference type="KEGG" id="fcy:FRACYDRAFT_192142"/>
<sequence>FRFSNFRYSLTLFSKFFASFPHGTCTLSVSHQYLALDGIYHQIRAAIPNNSTR</sequence>
<organism evidence="1 4">
    <name type="scientific">Fragilariopsis cylindrus CCMP1102</name>
    <dbReference type="NCBI Taxonomy" id="635003"/>
    <lineage>
        <taxon>Eukaryota</taxon>
        <taxon>Sar</taxon>
        <taxon>Stramenopiles</taxon>
        <taxon>Ochrophyta</taxon>
        <taxon>Bacillariophyta</taxon>
        <taxon>Bacillariophyceae</taxon>
        <taxon>Bacillariophycidae</taxon>
        <taxon>Bacillariales</taxon>
        <taxon>Bacillariaceae</taxon>
        <taxon>Fragilariopsis</taxon>
    </lineage>
</organism>
<dbReference type="EMBL" id="KV784366">
    <property type="protein sequence ID" value="OEU11667.1"/>
    <property type="molecule type" value="Genomic_DNA"/>
</dbReference>
<name>A0A1E7EJI1_9STRA</name>
<evidence type="ECO:0000313" key="2">
    <source>
        <dbReference type="EMBL" id="OEU11597.1"/>
    </source>
</evidence>
<keyword evidence="4" id="KW-1185">Reference proteome</keyword>
<feature type="non-terminal residue" evidence="1">
    <location>
        <position position="1"/>
    </location>
</feature>
<dbReference type="PANTHER" id="PTHR47188">
    <property type="entry name" value="PROTEIN TAR1"/>
    <property type="match status" value="1"/>
</dbReference>
<dbReference type="EMBL" id="KV784366">
    <property type="protein sequence ID" value="OEU11597.1"/>
    <property type="molecule type" value="Genomic_DNA"/>
</dbReference>
<dbReference type="InterPro" id="IPR044792">
    <property type="entry name" value="TAR1"/>
</dbReference>
<dbReference type="GO" id="GO:0043457">
    <property type="term" value="P:regulation of cellular respiration"/>
    <property type="evidence" value="ECO:0007669"/>
    <property type="project" value="InterPro"/>
</dbReference>
<dbReference type="Proteomes" id="UP000095751">
    <property type="component" value="Unassembled WGS sequence"/>
</dbReference>